<organism evidence="2 3">
    <name type="scientific">Heliophilum fasciatum</name>
    <dbReference type="NCBI Taxonomy" id="35700"/>
    <lineage>
        <taxon>Bacteria</taxon>
        <taxon>Bacillati</taxon>
        <taxon>Bacillota</taxon>
        <taxon>Clostridia</taxon>
        <taxon>Eubacteriales</taxon>
        <taxon>Heliobacteriaceae</taxon>
        <taxon>Heliophilum</taxon>
    </lineage>
</organism>
<dbReference type="EMBL" id="SLXT01000001">
    <property type="protein sequence ID" value="TCP68975.1"/>
    <property type="molecule type" value="Genomic_DNA"/>
</dbReference>
<sequence length="83" mass="9721">MYGLSKFLRKKPHRVMPDELLELKKQLIAVGYNPSEAEYMIRAQGGDRDFTELDAVELQQVIEKVREHLQLARRSLQVIERTP</sequence>
<reference evidence="2 3" key="1">
    <citation type="submission" date="2019-03" db="EMBL/GenBank/DDBJ databases">
        <title>Genomic Encyclopedia of Type Strains, Phase IV (KMG-IV): sequencing the most valuable type-strain genomes for metagenomic binning, comparative biology and taxonomic classification.</title>
        <authorList>
            <person name="Goeker M."/>
        </authorList>
    </citation>
    <scope>NUCLEOTIDE SEQUENCE [LARGE SCALE GENOMIC DNA]</scope>
    <source>
        <strain evidence="2 3">DSM 11170</strain>
    </source>
</reference>
<keyword evidence="1" id="KW-0175">Coiled coil</keyword>
<evidence type="ECO:0000256" key="1">
    <source>
        <dbReference type="SAM" id="Coils"/>
    </source>
</evidence>
<proteinExistence type="predicted"/>
<dbReference type="RefSeq" id="WP_131917766.1">
    <property type="nucleotide sequence ID" value="NZ_JAOQNU010000001.1"/>
</dbReference>
<dbReference type="AlphaFoldDB" id="A0A4R2SCV8"/>
<accession>A0A4R2SCV8</accession>
<keyword evidence="3" id="KW-1185">Reference proteome</keyword>
<protein>
    <submittedName>
        <fullName evidence="2">Uncharacterized protein</fullName>
    </submittedName>
</protein>
<evidence type="ECO:0000313" key="2">
    <source>
        <dbReference type="EMBL" id="TCP68975.1"/>
    </source>
</evidence>
<gene>
    <name evidence="2" type="ORF">EDD73_101143</name>
</gene>
<dbReference type="Proteomes" id="UP000294813">
    <property type="component" value="Unassembled WGS sequence"/>
</dbReference>
<feature type="coiled-coil region" evidence="1">
    <location>
        <begin position="55"/>
        <end position="82"/>
    </location>
</feature>
<evidence type="ECO:0000313" key="3">
    <source>
        <dbReference type="Proteomes" id="UP000294813"/>
    </source>
</evidence>
<comment type="caution">
    <text evidence="2">The sequence shown here is derived from an EMBL/GenBank/DDBJ whole genome shotgun (WGS) entry which is preliminary data.</text>
</comment>
<name>A0A4R2SCV8_9FIRM</name>